<organism evidence="2 3">
    <name type="scientific">Armillaria borealis</name>
    <dbReference type="NCBI Taxonomy" id="47425"/>
    <lineage>
        <taxon>Eukaryota</taxon>
        <taxon>Fungi</taxon>
        <taxon>Dikarya</taxon>
        <taxon>Basidiomycota</taxon>
        <taxon>Agaricomycotina</taxon>
        <taxon>Agaricomycetes</taxon>
        <taxon>Agaricomycetidae</taxon>
        <taxon>Agaricales</taxon>
        <taxon>Marasmiineae</taxon>
        <taxon>Physalacriaceae</taxon>
        <taxon>Armillaria</taxon>
    </lineage>
</organism>
<feature type="transmembrane region" description="Helical" evidence="1">
    <location>
        <begin position="45"/>
        <end position="65"/>
    </location>
</feature>
<keyword evidence="1" id="KW-0472">Membrane</keyword>
<evidence type="ECO:0000256" key="1">
    <source>
        <dbReference type="SAM" id="Phobius"/>
    </source>
</evidence>
<dbReference type="AlphaFoldDB" id="A0AA39J737"/>
<accession>A0AA39J737</accession>
<keyword evidence="3" id="KW-1185">Reference proteome</keyword>
<gene>
    <name evidence="2" type="ORF">EV421DRAFT_1028205</name>
</gene>
<sequence length="102" mass="11754">MYSTMYQYLIANPLPKLWHICSVAFATYFALTSTASSPLLPSLKISVYVTVYIIHLLLFTAHSSSRKTDSSKLQRTLSSIHPFRYINWRIRPFLCGVHNKQT</sequence>
<keyword evidence="1" id="KW-1133">Transmembrane helix</keyword>
<proteinExistence type="predicted"/>
<name>A0AA39J737_9AGAR</name>
<evidence type="ECO:0000313" key="2">
    <source>
        <dbReference type="EMBL" id="KAK0437346.1"/>
    </source>
</evidence>
<comment type="caution">
    <text evidence="2">The sequence shown here is derived from an EMBL/GenBank/DDBJ whole genome shotgun (WGS) entry which is preliminary data.</text>
</comment>
<keyword evidence="1" id="KW-0812">Transmembrane</keyword>
<reference evidence="2" key="1">
    <citation type="submission" date="2023-06" db="EMBL/GenBank/DDBJ databases">
        <authorList>
            <consortium name="Lawrence Berkeley National Laboratory"/>
            <person name="Ahrendt S."/>
            <person name="Sahu N."/>
            <person name="Indic B."/>
            <person name="Wong-Bajracharya J."/>
            <person name="Merenyi Z."/>
            <person name="Ke H.-M."/>
            <person name="Monk M."/>
            <person name="Kocsube S."/>
            <person name="Drula E."/>
            <person name="Lipzen A."/>
            <person name="Balint B."/>
            <person name="Henrissat B."/>
            <person name="Andreopoulos B."/>
            <person name="Martin F.M."/>
            <person name="Harder C.B."/>
            <person name="Rigling D."/>
            <person name="Ford K.L."/>
            <person name="Foster G.D."/>
            <person name="Pangilinan J."/>
            <person name="Papanicolaou A."/>
            <person name="Barry K."/>
            <person name="LaButti K."/>
            <person name="Viragh M."/>
            <person name="Koriabine M."/>
            <person name="Yan M."/>
            <person name="Riley R."/>
            <person name="Champramary S."/>
            <person name="Plett K.L."/>
            <person name="Tsai I.J."/>
            <person name="Slot J."/>
            <person name="Sipos G."/>
            <person name="Plett J."/>
            <person name="Nagy L.G."/>
            <person name="Grigoriev I.V."/>
        </authorList>
    </citation>
    <scope>NUCLEOTIDE SEQUENCE</scope>
    <source>
        <strain evidence="2">FPL87.14</strain>
    </source>
</reference>
<dbReference type="EMBL" id="JAUEPT010000049">
    <property type="protein sequence ID" value="KAK0437346.1"/>
    <property type="molecule type" value="Genomic_DNA"/>
</dbReference>
<evidence type="ECO:0000313" key="3">
    <source>
        <dbReference type="Proteomes" id="UP001175226"/>
    </source>
</evidence>
<protein>
    <submittedName>
        <fullName evidence="2">Uncharacterized protein</fullName>
    </submittedName>
</protein>
<dbReference type="Proteomes" id="UP001175226">
    <property type="component" value="Unassembled WGS sequence"/>
</dbReference>